<dbReference type="InterPro" id="IPR004274">
    <property type="entry name" value="FCP1_dom"/>
</dbReference>
<feature type="compositionally biased region" description="Basic residues" evidence="1">
    <location>
        <begin position="175"/>
        <end position="185"/>
    </location>
</feature>
<dbReference type="Pfam" id="PF03031">
    <property type="entry name" value="NIF"/>
    <property type="match status" value="1"/>
</dbReference>
<evidence type="ECO:0000259" key="2">
    <source>
        <dbReference type="PROSITE" id="PS50969"/>
    </source>
</evidence>
<sequence>MKKKTNYVILDLDETLISAIEDFDTKYKTKSYNMDDYYMVYERPHLQKFLDYLFKKFNVIVWTAASKDYALFIIDKILLSKDNRKLDYIFFRYHCDISKKYQHGSKNLHLLWDDYNIHGLTPFNTIIIDDYDEVHKIQEGNCVIAEEWDVTKEDSDKDEYFLRLIPLLDKFNKSQRKNPAKKINKALKSDSSPL</sequence>
<dbReference type="InterPro" id="IPR050365">
    <property type="entry name" value="TIM50"/>
</dbReference>
<feature type="region of interest" description="Disordered" evidence="1">
    <location>
        <begin position="175"/>
        <end position="194"/>
    </location>
</feature>
<dbReference type="EMBL" id="MN740295">
    <property type="protein sequence ID" value="QHT98718.1"/>
    <property type="molecule type" value="Genomic_DNA"/>
</dbReference>
<dbReference type="SMART" id="SM00577">
    <property type="entry name" value="CPDc"/>
    <property type="match status" value="1"/>
</dbReference>
<name>A0A6C0IZE6_9ZZZZ</name>
<dbReference type="InterPro" id="IPR036412">
    <property type="entry name" value="HAD-like_sf"/>
</dbReference>
<organism evidence="3">
    <name type="scientific">viral metagenome</name>
    <dbReference type="NCBI Taxonomy" id="1070528"/>
    <lineage>
        <taxon>unclassified sequences</taxon>
        <taxon>metagenomes</taxon>
        <taxon>organismal metagenomes</taxon>
    </lineage>
</organism>
<accession>A0A6C0IZE6</accession>
<dbReference type="InterPro" id="IPR023214">
    <property type="entry name" value="HAD_sf"/>
</dbReference>
<dbReference type="PROSITE" id="PS50969">
    <property type="entry name" value="FCP1"/>
    <property type="match status" value="1"/>
</dbReference>
<dbReference type="PANTHER" id="PTHR12210">
    <property type="entry name" value="DULLARD PROTEIN PHOSPHATASE"/>
    <property type="match status" value="1"/>
</dbReference>
<dbReference type="Gene3D" id="3.40.50.1000">
    <property type="entry name" value="HAD superfamily/HAD-like"/>
    <property type="match status" value="1"/>
</dbReference>
<proteinExistence type="predicted"/>
<protein>
    <recommendedName>
        <fullName evidence="2">FCP1 homology domain-containing protein</fullName>
    </recommendedName>
</protein>
<evidence type="ECO:0000256" key="1">
    <source>
        <dbReference type="SAM" id="MobiDB-lite"/>
    </source>
</evidence>
<evidence type="ECO:0000313" key="3">
    <source>
        <dbReference type="EMBL" id="QHT98718.1"/>
    </source>
</evidence>
<dbReference type="SUPFAM" id="SSF56784">
    <property type="entry name" value="HAD-like"/>
    <property type="match status" value="1"/>
</dbReference>
<reference evidence="3" key="1">
    <citation type="journal article" date="2020" name="Nature">
        <title>Giant virus diversity and host interactions through global metagenomics.</title>
        <authorList>
            <person name="Schulz F."/>
            <person name="Roux S."/>
            <person name="Paez-Espino D."/>
            <person name="Jungbluth S."/>
            <person name="Walsh D.A."/>
            <person name="Denef V.J."/>
            <person name="McMahon K.D."/>
            <person name="Konstantinidis K.T."/>
            <person name="Eloe-Fadrosh E.A."/>
            <person name="Kyrpides N.C."/>
            <person name="Woyke T."/>
        </authorList>
    </citation>
    <scope>NUCLEOTIDE SEQUENCE</scope>
    <source>
        <strain evidence="3">GVMAG-M-3300025676-16</strain>
    </source>
</reference>
<dbReference type="AlphaFoldDB" id="A0A6C0IZE6"/>
<feature type="domain" description="FCP1 homology" evidence="2">
    <location>
        <begin position="1"/>
        <end position="171"/>
    </location>
</feature>